<comment type="similarity">
    <text evidence="1">Belongs to the HIT family.</text>
</comment>
<reference evidence="2" key="1">
    <citation type="submission" date="2018-10" db="EMBL/GenBank/DDBJ databases">
        <title>Hidden diversity of soil giant viruses.</title>
        <authorList>
            <person name="Schulz F."/>
            <person name="Alteio L."/>
            <person name="Goudeau D."/>
            <person name="Ryan E.M."/>
            <person name="Malmstrom R.R."/>
            <person name="Blanchard J."/>
            <person name="Woyke T."/>
        </authorList>
    </citation>
    <scope>NUCLEOTIDE SEQUENCE</scope>
    <source>
        <strain evidence="2">EDV1</strain>
    </source>
</reference>
<protein>
    <submittedName>
        <fullName evidence="2">Putative m7GpppX diphosphatase isoform X2</fullName>
    </submittedName>
</protein>
<dbReference type="Pfam" id="PF05652">
    <property type="entry name" value="DcpS"/>
    <property type="match status" value="1"/>
</dbReference>
<proteinExistence type="inferred from homology"/>
<dbReference type="GO" id="GO:0000340">
    <property type="term" value="F:RNA 7-methylguanosine cap binding"/>
    <property type="evidence" value="ECO:0007669"/>
    <property type="project" value="TreeGrafter"/>
</dbReference>
<organism evidence="2">
    <name type="scientific">Edafosvirus sp</name>
    <dbReference type="NCBI Taxonomy" id="2487765"/>
    <lineage>
        <taxon>Viruses</taxon>
        <taxon>Varidnaviria</taxon>
        <taxon>Bamfordvirae</taxon>
        <taxon>Nucleocytoviricota</taxon>
        <taxon>Megaviricetes</taxon>
        <taxon>Imitervirales</taxon>
        <taxon>Mimiviridae</taxon>
        <taxon>Klosneuvirinae</taxon>
    </lineage>
</organism>
<dbReference type="SUPFAM" id="SSF54197">
    <property type="entry name" value="HIT-like"/>
    <property type="match status" value="1"/>
</dbReference>
<dbReference type="InterPro" id="IPR036265">
    <property type="entry name" value="HIT-like_sf"/>
</dbReference>
<name>A0A3G4ZV40_9VIRU</name>
<sequence length="283" mass="33477">MNNLSSFQFNKILSRKYKLIIECTNNNEKAIVSIDKINLTDDSINSILSEETNLQLVQQNDIYSQYTANLPSKISFAKIDVIYPVTPKIINKYASIDLCNYYKFFETPTLYEAFTKPFMISKLDDLTWMYNIIDHVDKNESILSENDQFILLPDIVWNRVNMNLMHLLLIPKIKNIMSIRDLRGEHINLLENMRDFVRDQIKKIYNVDMNKLHMHFHYVPTYFHLHLHVTYIDIHEGFGRVHFLDDVIDNLKLDGNYYMKKTMAICLPTAHPLTQQFMVLEKN</sequence>
<dbReference type="EMBL" id="MK072067">
    <property type="protein sequence ID" value="AYV77861.1"/>
    <property type="molecule type" value="Genomic_DNA"/>
</dbReference>
<evidence type="ECO:0000313" key="2">
    <source>
        <dbReference type="EMBL" id="AYV77861.1"/>
    </source>
</evidence>
<dbReference type="PANTHER" id="PTHR12978">
    <property type="entry name" value="HISTIDINE TRIAD HIT PROTEIN MEMBER"/>
    <property type="match status" value="1"/>
</dbReference>
<gene>
    <name evidence="2" type="ORF">Edafosvirus2_40</name>
</gene>
<dbReference type="GO" id="GO:0016787">
    <property type="term" value="F:hydrolase activity"/>
    <property type="evidence" value="ECO:0007669"/>
    <property type="project" value="InterPro"/>
</dbReference>
<accession>A0A3G4ZV40</accession>
<dbReference type="GO" id="GO:0000290">
    <property type="term" value="P:deadenylation-dependent decapping of nuclear-transcribed mRNA"/>
    <property type="evidence" value="ECO:0007669"/>
    <property type="project" value="InterPro"/>
</dbReference>
<dbReference type="SUPFAM" id="SSF102860">
    <property type="entry name" value="mRNA decapping enzyme DcpS N-terminal domain"/>
    <property type="match status" value="1"/>
</dbReference>
<dbReference type="InterPro" id="IPR008594">
    <property type="entry name" value="DcpS/DCS2"/>
</dbReference>
<dbReference type="InterPro" id="IPR011145">
    <property type="entry name" value="Scavenger_mRNA_decap_enz_N"/>
</dbReference>
<dbReference type="Gene3D" id="3.30.428.10">
    <property type="entry name" value="HIT-like"/>
    <property type="match status" value="1"/>
</dbReference>
<evidence type="ECO:0000256" key="1">
    <source>
        <dbReference type="ARBA" id="ARBA00010208"/>
    </source>
</evidence>
<dbReference type="PANTHER" id="PTHR12978:SF0">
    <property type="entry name" value="M7GPPPX DIPHOSPHATASE"/>
    <property type="match status" value="1"/>
</dbReference>
<dbReference type="Pfam" id="PF11969">
    <property type="entry name" value="DcpS_C"/>
    <property type="match status" value="1"/>
</dbReference>
<dbReference type="Gene3D" id="3.30.200.40">
    <property type="entry name" value="Scavenger mRNA decapping enzyme, N-terminal domain"/>
    <property type="match status" value="1"/>
</dbReference>